<organism evidence="1 2">
    <name type="scientific">Aeromonas bestiarum</name>
    <dbReference type="NCBI Taxonomy" id="105751"/>
    <lineage>
        <taxon>Bacteria</taxon>
        <taxon>Pseudomonadati</taxon>
        <taxon>Pseudomonadota</taxon>
        <taxon>Gammaproteobacteria</taxon>
        <taxon>Aeromonadales</taxon>
        <taxon>Aeromonadaceae</taxon>
        <taxon>Aeromonas</taxon>
    </lineage>
</organism>
<comment type="caution">
    <text evidence="1">The sequence shown here is derived from an EMBL/GenBank/DDBJ whole genome shotgun (WGS) entry which is preliminary data.</text>
</comment>
<evidence type="ECO:0000313" key="1">
    <source>
        <dbReference type="EMBL" id="MDM5140289.1"/>
    </source>
</evidence>
<accession>A0AAW7HWT0</accession>
<dbReference type="AlphaFoldDB" id="A0AAW7HWT0"/>
<evidence type="ECO:0000313" key="2">
    <source>
        <dbReference type="Proteomes" id="UP001168216"/>
    </source>
</evidence>
<dbReference type="RefSeq" id="WP_290021942.1">
    <property type="nucleotide sequence ID" value="NZ_JAOPLV010000004.1"/>
</dbReference>
<name>A0AAW7HWT0_9GAMM</name>
<sequence>MQRSLLKIDMFTLGPCPFLYGVLVNPSLVGEGIREVLKEGND</sequence>
<protein>
    <submittedName>
        <fullName evidence="1">Uncharacterized protein</fullName>
    </submittedName>
</protein>
<proteinExistence type="predicted"/>
<dbReference type="EMBL" id="JAOPLV010000004">
    <property type="protein sequence ID" value="MDM5140289.1"/>
    <property type="molecule type" value="Genomic_DNA"/>
</dbReference>
<reference evidence="1" key="1">
    <citation type="submission" date="2023-08" db="EMBL/GenBank/DDBJ databases">
        <title>WGS of Aeromonas isolates.</title>
        <authorList>
            <person name="Lee H."/>
        </authorList>
    </citation>
    <scope>NUCLEOTIDE SEQUENCE</scope>
    <source>
        <strain evidence="1">SL22</strain>
    </source>
</reference>
<gene>
    <name evidence="1" type="ORF">OB959_10830</name>
</gene>
<dbReference type="Proteomes" id="UP001168216">
    <property type="component" value="Unassembled WGS sequence"/>
</dbReference>